<dbReference type="KEGG" id="cmb:CSW64_08835"/>
<dbReference type="InterPro" id="IPR020904">
    <property type="entry name" value="Sc_DH/Rdtase_CS"/>
</dbReference>
<protein>
    <recommendedName>
        <fullName evidence="4">D-xylose 1-dehydrogenase</fullName>
        <ecNumber evidence="3">1.1.1.175</ecNumber>
    </recommendedName>
</protein>
<dbReference type="InterPro" id="IPR002347">
    <property type="entry name" value="SDR_fam"/>
</dbReference>
<accession>A0A2D2AWZ6</accession>
<dbReference type="EMBL" id="CP024201">
    <property type="protein sequence ID" value="ATQ42513.1"/>
    <property type="molecule type" value="Genomic_DNA"/>
</dbReference>
<evidence type="ECO:0000259" key="5">
    <source>
        <dbReference type="SMART" id="SM00822"/>
    </source>
</evidence>
<dbReference type="PRINTS" id="PR00080">
    <property type="entry name" value="SDRFAMILY"/>
</dbReference>
<dbReference type="Proteomes" id="UP000228945">
    <property type="component" value="Chromosome"/>
</dbReference>
<evidence type="ECO:0000256" key="4">
    <source>
        <dbReference type="ARBA" id="ARBA00069939"/>
    </source>
</evidence>
<evidence type="ECO:0000256" key="2">
    <source>
        <dbReference type="ARBA" id="ARBA00023002"/>
    </source>
</evidence>
<dbReference type="PROSITE" id="PS00061">
    <property type="entry name" value="ADH_SHORT"/>
    <property type="match status" value="1"/>
</dbReference>
<evidence type="ECO:0000313" key="7">
    <source>
        <dbReference type="Proteomes" id="UP000228945"/>
    </source>
</evidence>
<feature type="domain" description="Ketoreductase" evidence="5">
    <location>
        <begin position="6"/>
        <end position="188"/>
    </location>
</feature>
<dbReference type="PROSITE" id="PS51257">
    <property type="entry name" value="PROKAR_LIPOPROTEIN"/>
    <property type="match status" value="1"/>
</dbReference>
<evidence type="ECO:0000313" key="6">
    <source>
        <dbReference type="EMBL" id="ATQ42513.1"/>
    </source>
</evidence>
<sequence length="259" mass="26174">MRLLGRKALVTGAAHGIGLACAQAFAREGAEVALVDLDGEGAIAAADALAAETGRRMIGLACDVSDAKAARAAAAKAAEGLGGTIDVLVNNAGILKPGDILTTTLEDFDAVLAVNIRAVFVIGQAVAQALVAAGKPGSIINMSSINAVLAIPGQVPYVTSKGAVNQLTKTMALGLAAHGVRVNAIGPGTIATDILKGVMTDEAAKRGVLARTPLKRFGEPEEIGRVAVFLASDDSSYMTGQTIYPDGGRLALNYTVAVD</sequence>
<dbReference type="PANTHER" id="PTHR43669">
    <property type="entry name" value="5-KETO-D-GLUCONATE 5-REDUCTASE"/>
    <property type="match status" value="1"/>
</dbReference>
<dbReference type="AlphaFoldDB" id="A0A2D2AWZ6"/>
<keyword evidence="7" id="KW-1185">Reference proteome</keyword>
<name>A0A2D2AWZ6_9CAUL</name>
<dbReference type="NCBIfam" id="NF005559">
    <property type="entry name" value="PRK07231.1"/>
    <property type="match status" value="1"/>
</dbReference>
<dbReference type="InterPro" id="IPR057326">
    <property type="entry name" value="KR_dom"/>
</dbReference>
<dbReference type="FunFam" id="3.40.50.720:FF:000084">
    <property type="entry name" value="Short-chain dehydrogenase reductase"/>
    <property type="match status" value="1"/>
</dbReference>
<evidence type="ECO:0000256" key="1">
    <source>
        <dbReference type="ARBA" id="ARBA00006484"/>
    </source>
</evidence>
<gene>
    <name evidence="6" type="ORF">CSW64_08835</name>
</gene>
<organism evidence="6 7">
    <name type="scientific">Caulobacter mirabilis</name>
    <dbReference type="NCBI Taxonomy" id="69666"/>
    <lineage>
        <taxon>Bacteria</taxon>
        <taxon>Pseudomonadati</taxon>
        <taxon>Pseudomonadota</taxon>
        <taxon>Alphaproteobacteria</taxon>
        <taxon>Caulobacterales</taxon>
        <taxon>Caulobacteraceae</taxon>
        <taxon>Caulobacter</taxon>
    </lineage>
</organism>
<dbReference type="SMART" id="SM00822">
    <property type="entry name" value="PKS_KR"/>
    <property type="match status" value="1"/>
</dbReference>
<dbReference type="PANTHER" id="PTHR43669:SF3">
    <property type="entry name" value="ALCOHOL DEHYDROGENASE, PUTATIVE (AFU_ORTHOLOGUE AFUA_3G03445)-RELATED"/>
    <property type="match status" value="1"/>
</dbReference>
<dbReference type="SUPFAM" id="SSF51735">
    <property type="entry name" value="NAD(P)-binding Rossmann-fold domains"/>
    <property type="match status" value="1"/>
</dbReference>
<dbReference type="PRINTS" id="PR00081">
    <property type="entry name" value="GDHRDH"/>
</dbReference>
<comment type="similarity">
    <text evidence="1">Belongs to the short-chain dehydrogenases/reductases (SDR) family.</text>
</comment>
<proteinExistence type="inferred from homology"/>
<dbReference type="CDD" id="cd05233">
    <property type="entry name" value="SDR_c"/>
    <property type="match status" value="1"/>
</dbReference>
<dbReference type="OrthoDB" id="7568484at2"/>
<dbReference type="Pfam" id="PF13561">
    <property type="entry name" value="adh_short_C2"/>
    <property type="match status" value="1"/>
</dbReference>
<reference evidence="6 7" key="1">
    <citation type="submission" date="2017-10" db="EMBL/GenBank/DDBJ databases">
        <title>Genome sequence of Caulobacter mirabilis FWC38.</title>
        <authorList>
            <person name="Fiebig A."/>
            <person name="Crosson S."/>
        </authorList>
    </citation>
    <scope>NUCLEOTIDE SEQUENCE [LARGE SCALE GENOMIC DNA]</scope>
    <source>
        <strain evidence="6 7">FWC 38</strain>
    </source>
</reference>
<dbReference type="Gene3D" id="3.40.50.720">
    <property type="entry name" value="NAD(P)-binding Rossmann-like Domain"/>
    <property type="match status" value="1"/>
</dbReference>
<dbReference type="GO" id="GO:0047838">
    <property type="term" value="F:D-xylose 1-dehydrogenase (NAD+) activity"/>
    <property type="evidence" value="ECO:0007669"/>
    <property type="project" value="UniProtKB-EC"/>
</dbReference>
<dbReference type="InterPro" id="IPR036291">
    <property type="entry name" value="NAD(P)-bd_dom_sf"/>
</dbReference>
<keyword evidence="2" id="KW-0560">Oxidoreductase</keyword>
<evidence type="ECO:0000256" key="3">
    <source>
        <dbReference type="ARBA" id="ARBA00066641"/>
    </source>
</evidence>
<dbReference type="RefSeq" id="WP_099621770.1">
    <property type="nucleotide sequence ID" value="NZ_CP024201.1"/>
</dbReference>
<dbReference type="EC" id="1.1.1.175" evidence="3"/>